<dbReference type="RefSeq" id="WP_334482563.1">
    <property type="nucleotide sequence ID" value="NZ_JAZHRV010000001.1"/>
</dbReference>
<protein>
    <recommendedName>
        <fullName evidence="3">SGNH/GDSL hydrolase family protein</fullName>
    </recommendedName>
</protein>
<comment type="caution">
    <text evidence="1">The sequence shown here is derived from an EMBL/GenBank/DDBJ whole genome shotgun (WGS) entry which is preliminary data.</text>
</comment>
<dbReference type="Proteomes" id="UP001364224">
    <property type="component" value="Unassembled WGS sequence"/>
</dbReference>
<organism evidence="1 2">
    <name type="scientific">Bradyrhizobium algeriense</name>
    <dbReference type="NCBI Taxonomy" id="634784"/>
    <lineage>
        <taxon>Bacteria</taxon>
        <taxon>Pseudomonadati</taxon>
        <taxon>Pseudomonadota</taxon>
        <taxon>Alphaproteobacteria</taxon>
        <taxon>Hyphomicrobiales</taxon>
        <taxon>Nitrobacteraceae</taxon>
        <taxon>Bradyrhizobium</taxon>
    </lineage>
</organism>
<evidence type="ECO:0000313" key="1">
    <source>
        <dbReference type="EMBL" id="MEH2556955.1"/>
    </source>
</evidence>
<proteinExistence type="predicted"/>
<reference evidence="1 2" key="1">
    <citation type="submission" date="2024-02" db="EMBL/GenBank/DDBJ databases">
        <title>Adaptive strategies in a cosmopolitan and abundant soil bacterium.</title>
        <authorList>
            <person name="Carini P."/>
        </authorList>
    </citation>
    <scope>NUCLEOTIDE SEQUENCE [LARGE SCALE GENOMIC DNA]</scope>
    <source>
        <strain evidence="1 2">AZCC 1608</strain>
    </source>
</reference>
<name>A0ABU8BEP4_9BRAD</name>
<keyword evidence="2" id="KW-1185">Reference proteome</keyword>
<dbReference type="SUPFAM" id="SSF52266">
    <property type="entry name" value="SGNH hydrolase"/>
    <property type="match status" value="1"/>
</dbReference>
<dbReference type="PROSITE" id="PS51257">
    <property type="entry name" value="PROKAR_LIPOPROTEIN"/>
    <property type="match status" value="1"/>
</dbReference>
<gene>
    <name evidence="1" type="ORF">V1286_004484</name>
</gene>
<evidence type="ECO:0008006" key="3">
    <source>
        <dbReference type="Google" id="ProtNLM"/>
    </source>
</evidence>
<accession>A0ABU8BEP4</accession>
<dbReference type="EMBL" id="JAZHRV010000001">
    <property type="protein sequence ID" value="MEH2556955.1"/>
    <property type="molecule type" value="Genomic_DNA"/>
</dbReference>
<evidence type="ECO:0000313" key="2">
    <source>
        <dbReference type="Proteomes" id="UP001364224"/>
    </source>
</evidence>
<sequence>MSAVRWLVKCGAAAAIVLIACGLATVRFGSGLQMPATTTRDGTLITLSRYLREPVPDIVLVGSSITFRLKEEYFATRGLRNLALAGGSPVTGLEIVANQPRLPRFILVEVNVLARSTDTALVERYSRGDTEPFFFRPVRAAVAAYEQRLHAPLTHEQVALDLRRLVGQQPSNFDSRIYVDRALQQLNAEDPTDAARFNVKRIEELVQVMEQRGARVFLFELAFAEPIEESRYAATTREIIHAAFPDSNRWLPIEVNRSELRWADGVHLDERSAVIVAQAMERALALARTVR</sequence>